<accession>A0A238YZH5</accession>
<keyword evidence="2" id="KW-1185">Reference proteome</keyword>
<evidence type="ECO:0000313" key="2">
    <source>
        <dbReference type="Proteomes" id="UP000198384"/>
    </source>
</evidence>
<proteinExistence type="predicted"/>
<protein>
    <submittedName>
        <fullName evidence="1">Uncharacterized protein</fullName>
    </submittedName>
</protein>
<sequence>MVAIKNIFYIFILSIMLVQCSNENKYLIKKGKVGLLSTKTTVQDLKSIFVNDSIVTHLADIDENEEDSFFNASDEYEIFSEKGQKLLSIVPVEQNDSTSRLKSIQLFGIDFITEKGISLQSTFKDINTNYKINKVETTLNSATLYIDELNATIAIDKEELGISKFSREEISLEQIPDISKIKYFTIWFN</sequence>
<evidence type="ECO:0000313" key="1">
    <source>
        <dbReference type="EMBL" id="SNR76487.1"/>
    </source>
</evidence>
<dbReference type="EMBL" id="FZNT01000011">
    <property type="protein sequence ID" value="SNR76487.1"/>
    <property type="molecule type" value="Genomic_DNA"/>
</dbReference>
<organism evidence="1 2">
    <name type="scientific">Lutibacter agarilyticus</name>
    <dbReference type="NCBI Taxonomy" id="1109740"/>
    <lineage>
        <taxon>Bacteria</taxon>
        <taxon>Pseudomonadati</taxon>
        <taxon>Bacteroidota</taxon>
        <taxon>Flavobacteriia</taxon>
        <taxon>Flavobacteriales</taxon>
        <taxon>Flavobacteriaceae</taxon>
        <taxon>Lutibacter</taxon>
    </lineage>
</organism>
<reference evidence="1 2" key="1">
    <citation type="submission" date="2017-06" db="EMBL/GenBank/DDBJ databases">
        <authorList>
            <person name="Kim H.J."/>
            <person name="Triplett B.A."/>
        </authorList>
    </citation>
    <scope>NUCLEOTIDE SEQUENCE [LARGE SCALE GENOMIC DNA]</scope>
    <source>
        <strain evidence="1 2">DSM 29150</strain>
    </source>
</reference>
<gene>
    <name evidence="1" type="ORF">SAMN06265371_111129</name>
</gene>
<name>A0A238YZH5_9FLAO</name>
<dbReference type="AlphaFoldDB" id="A0A238YZH5"/>
<dbReference type="Proteomes" id="UP000198384">
    <property type="component" value="Unassembled WGS sequence"/>
</dbReference>